<organism evidence="1 2">
    <name type="scientific">Clonostachys chloroleuca</name>
    <dbReference type="NCBI Taxonomy" id="1926264"/>
    <lineage>
        <taxon>Eukaryota</taxon>
        <taxon>Fungi</taxon>
        <taxon>Dikarya</taxon>
        <taxon>Ascomycota</taxon>
        <taxon>Pezizomycotina</taxon>
        <taxon>Sordariomycetes</taxon>
        <taxon>Hypocreomycetidae</taxon>
        <taxon>Hypocreales</taxon>
        <taxon>Bionectriaceae</taxon>
        <taxon>Clonostachys</taxon>
    </lineage>
</organism>
<proteinExistence type="predicted"/>
<accession>A0AA35MFG5</accession>
<comment type="caution">
    <text evidence="1">The sequence shown here is derived from an EMBL/GenBank/DDBJ whole genome shotgun (WGS) entry which is preliminary data.</text>
</comment>
<dbReference type="AlphaFoldDB" id="A0AA35MFG5"/>
<sequence>MAEYEGETLAKWPQLNRFNVADQPSGHTIQAMQQTGFHTWVFVFYRCTYSDDAAWNRYVAFMHKEIARSLEVSGTDLLLTQYLDMTVVEDPSTLNNASKAAVREHFENWVDANQDQEKGGPGWDNPLAQSVSNVKVLAPEAVNLRLLFAP</sequence>
<dbReference type="Proteomes" id="UP001160390">
    <property type="component" value="Unassembled WGS sequence"/>
</dbReference>
<gene>
    <name evidence="1" type="ORF">CCHLO57077_00016810</name>
</gene>
<reference evidence="1" key="1">
    <citation type="submission" date="2023-01" db="EMBL/GenBank/DDBJ databases">
        <authorList>
            <person name="Piombo E."/>
        </authorList>
    </citation>
    <scope>NUCLEOTIDE SEQUENCE</scope>
</reference>
<evidence type="ECO:0000313" key="1">
    <source>
        <dbReference type="EMBL" id="CAI6095997.1"/>
    </source>
</evidence>
<keyword evidence="2" id="KW-1185">Reference proteome</keyword>
<protein>
    <submittedName>
        <fullName evidence="1">Uncharacterized protein</fullName>
    </submittedName>
</protein>
<name>A0AA35MFG5_9HYPO</name>
<dbReference type="EMBL" id="CABFNP030001276">
    <property type="protein sequence ID" value="CAI6095997.1"/>
    <property type="molecule type" value="Genomic_DNA"/>
</dbReference>
<evidence type="ECO:0000313" key="2">
    <source>
        <dbReference type="Proteomes" id="UP001160390"/>
    </source>
</evidence>